<feature type="region of interest" description="Disordered" evidence="4">
    <location>
        <begin position="47"/>
        <end position="104"/>
    </location>
</feature>
<evidence type="ECO:0000313" key="7">
    <source>
        <dbReference type="Proteomes" id="UP001291623"/>
    </source>
</evidence>
<evidence type="ECO:0000256" key="4">
    <source>
        <dbReference type="SAM" id="MobiDB-lite"/>
    </source>
</evidence>
<dbReference type="PROSITE" id="PS00625">
    <property type="entry name" value="RCC1_1"/>
    <property type="match status" value="1"/>
</dbReference>
<feature type="compositionally biased region" description="Basic and acidic residues" evidence="4">
    <location>
        <begin position="64"/>
        <end position="104"/>
    </location>
</feature>
<dbReference type="GO" id="GO:0005085">
    <property type="term" value="F:guanyl-nucleotide exchange factor activity"/>
    <property type="evidence" value="ECO:0007669"/>
    <property type="project" value="TreeGrafter"/>
</dbReference>
<feature type="repeat" description="RCC1" evidence="3">
    <location>
        <begin position="772"/>
        <end position="833"/>
    </location>
</feature>
<feature type="compositionally biased region" description="Basic and acidic residues" evidence="4">
    <location>
        <begin position="280"/>
        <end position="298"/>
    </location>
</feature>
<feature type="repeat" description="RCC1" evidence="3">
    <location>
        <begin position="718"/>
        <end position="771"/>
    </location>
</feature>
<feature type="domain" description="RCC1-like" evidence="5">
    <location>
        <begin position="611"/>
        <end position="996"/>
    </location>
</feature>
<evidence type="ECO:0000256" key="2">
    <source>
        <dbReference type="ARBA" id="ARBA00022737"/>
    </source>
</evidence>
<feature type="region of interest" description="Disordered" evidence="4">
    <location>
        <begin position="121"/>
        <end position="432"/>
    </location>
</feature>
<feature type="compositionally biased region" description="Basic and acidic residues" evidence="4">
    <location>
        <begin position="408"/>
        <end position="426"/>
    </location>
</feature>
<dbReference type="InterPro" id="IPR000408">
    <property type="entry name" value="Reg_chr_condens"/>
</dbReference>
<keyword evidence="7" id="KW-1185">Reference proteome</keyword>
<dbReference type="SUPFAM" id="SSF50985">
    <property type="entry name" value="RCC1/BLIP-II"/>
    <property type="match status" value="1"/>
</dbReference>
<dbReference type="InterPro" id="IPR058923">
    <property type="entry name" value="RCC1-like_dom"/>
</dbReference>
<feature type="compositionally biased region" description="Basic and acidic residues" evidence="4">
    <location>
        <begin position="238"/>
        <end position="251"/>
    </location>
</feature>
<dbReference type="AlphaFoldDB" id="A0AAE1UTT9"/>
<evidence type="ECO:0000313" key="6">
    <source>
        <dbReference type="EMBL" id="KAK4336924.1"/>
    </source>
</evidence>
<dbReference type="EMBL" id="JAVYJV010000075">
    <property type="protein sequence ID" value="KAK4336924.1"/>
    <property type="molecule type" value="Genomic_DNA"/>
</dbReference>
<keyword evidence="2" id="KW-0677">Repeat</keyword>
<dbReference type="PANTHER" id="PTHR45982">
    <property type="entry name" value="REGULATOR OF CHROMOSOME CONDENSATION"/>
    <property type="match status" value="1"/>
</dbReference>
<dbReference type="InterPro" id="IPR009091">
    <property type="entry name" value="RCC1/BLIP-II"/>
</dbReference>
<feature type="repeat" description="RCC1" evidence="3">
    <location>
        <begin position="661"/>
        <end position="717"/>
    </location>
</feature>
<feature type="repeat" description="RCC1" evidence="3">
    <location>
        <begin position="946"/>
        <end position="1000"/>
    </location>
</feature>
<dbReference type="Gene3D" id="2.130.10.30">
    <property type="entry name" value="Regulator of chromosome condensation 1/beta-lactamase-inhibitor protein II"/>
    <property type="match status" value="1"/>
</dbReference>
<dbReference type="PRINTS" id="PR00633">
    <property type="entry name" value="RCCNDNSATION"/>
</dbReference>
<protein>
    <recommendedName>
        <fullName evidence="5">RCC1-like domain-containing protein</fullName>
    </recommendedName>
</protein>
<dbReference type="PROSITE" id="PS00626">
    <property type="entry name" value="RCC1_2"/>
    <property type="match status" value="1"/>
</dbReference>
<feature type="repeat" description="RCC1" evidence="3">
    <location>
        <begin position="610"/>
        <end position="660"/>
    </location>
</feature>
<dbReference type="InterPro" id="IPR051553">
    <property type="entry name" value="Ran_GTPase-activating"/>
</dbReference>
<accession>A0AAE1UTT9</accession>
<organism evidence="6 7">
    <name type="scientific">Anisodus tanguticus</name>
    <dbReference type="NCBI Taxonomy" id="243964"/>
    <lineage>
        <taxon>Eukaryota</taxon>
        <taxon>Viridiplantae</taxon>
        <taxon>Streptophyta</taxon>
        <taxon>Embryophyta</taxon>
        <taxon>Tracheophyta</taxon>
        <taxon>Spermatophyta</taxon>
        <taxon>Magnoliopsida</taxon>
        <taxon>eudicotyledons</taxon>
        <taxon>Gunneridae</taxon>
        <taxon>Pentapetalae</taxon>
        <taxon>asterids</taxon>
        <taxon>lamiids</taxon>
        <taxon>Solanales</taxon>
        <taxon>Solanaceae</taxon>
        <taxon>Solanoideae</taxon>
        <taxon>Hyoscyameae</taxon>
        <taxon>Anisodus</taxon>
    </lineage>
</organism>
<feature type="compositionally biased region" description="Basic and acidic residues" evidence="4">
    <location>
        <begin position="331"/>
        <end position="342"/>
    </location>
</feature>
<feature type="compositionally biased region" description="Basic residues" evidence="4">
    <location>
        <begin position="221"/>
        <end position="237"/>
    </location>
</feature>
<feature type="compositionally biased region" description="Basic and acidic residues" evidence="4">
    <location>
        <begin position="137"/>
        <end position="169"/>
    </location>
</feature>
<dbReference type="Pfam" id="PF25390">
    <property type="entry name" value="WD40_RLD"/>
    <property type="match status" value="1"/>
</dbReference>
<dbReference type="PROSITE" id="PS50012">
    <property type="entry name" value="RCC1_3"/>
    <property type="match status" value="7"/>
</dbReference>
<feature type="repeat" description="RCC1" evidence="3">
    <location>
        <begin position="893"/>
        <end position="945"/>
    </location>
</feature>
<name>A0AAE1UTT9_9SOLA</name>
<evidence type="ECO:0000259" key="5">
    <source>
        <dbReference type="Pfam" id="PF25390"/>
    </source>
</evidence>
<keyword evidence="1" id="KW-0344">Guanine-nucleotide releasing factor</keyword>
<sequence length="1014" mass="114684">MPPRKNTKIVTETESTEIKDEVVKRSTRSTRQTKKREIVEEVVVDTKKKKVTDKPVKETKRKKDVPEKVEKIEIEGTKRKRTLSKEAVKTKTEEKTTGKKNKVDTLKEVKESINEEVTTVKLTTGRGRRQNNLISNKNDEEIKKKSNENELIKKPSRTKKVEKVEKETDSIDSESNLVIDETVSDKKTNSKKTETNESVKNSKEKLSDIKINSDENEVVNKKKVSPIKRSTRGRKAKVVTEDEEKVKESPVKKVQQSKKVVENVEEVEKEEKKTKRKTKKETTVEEKPLELVAEPEKKTRGRAAKKVVNKDEEENTKTVEQPVKKTRGKAPKRELEPEKVLEIDELEEEKELVIDLNEDTSKKSKSKKGKEVSSSNEAQINKKTKKQEEPVENLKKNTKRKTPVENVEEQKTTDETDNVHVEENKRFNKRAKKKTPVLVTDIKEDSVKSESLREKASAKTVVEKAYKEKLSKDVETNLNELDNSKNEEILENEKEISDKKSCEEIKETEILNVIEDMKSIVENTILSESSSCSDSTKEIISAKELEDYAKDSSNEDFKLTFGEVSLKIDNCKSNENLTEKLSFTENETNVRKKIKLFSTETLKLPELEDGKVLVFGEDIAGELGLGEVGLSKAKPVQLKIDDEICYINTLSQHSVLINKKGQLYTFGNNDECALGRTTADKPDQEELEATPTIFDLDKFKIYKATTGDSHTAILSIFGTVFYWGNFRDPNGKVGLTTNQLNATGEPFAINPELTVVDIASGANFLLVLDSFGDVYSLGIGDRGELGRLNYDELKFNKNERSKYLELHIVDFPKNVKIDRIWCGEFTAFARSTDNRIFSWGLNNFCQLGFKSENNKQDLCVLKPKEVSFFTKLGHVIEKICSGQHHSIALDDKGNVFAFGRHEYGRLGLGNVKEDATQPKMIETFKGKKVVDISCGGISSFAITSEGKLYSWGMQACQLGQGSNLNGDIYEPKIVTSKLMDRFKALKVSTGSAHCLVLGQFIENENVNQKSTNGH</sequence>
<feature type="compositionally biased region" description="Basic and acidic residues" evidence="4">
    <location>
        <begin position="183"/>
        <end position="213"/>
    </location>
</feature>
<feature type="compositionally biased region" description="Basic and acidic residues" evidence="4">
    <location>
        <begin position="386"/>
        <end position="395"/>
    </location>
</feature>
<comment type="caution">
    <text evidence="6">The sequence shown here is derived from an EMBL/GenBank/DDBJ whole genome shotgun (WGS) entry which is preliminary data.</text>
</comment>
<dbReference type="PANTHER" id="PTHR45982:SF8">
    <property type="entry name" value="E3 UBIQUITIN-PROTEIN LIGASE HERC2-LIKE PROTEIN-RELATED"/>
    <property type="match status" value="1"/>
</dbReference>
<feature type="repeat" description="RCC1" evidence="3">
    <location>
        <begin position="834"/>
        <end position="892"/>
    </location>
</feature>
<reference evidence="6" key="1">
    <citation type="submission" date="2023-12" db="EMBL/GenBank/DDBJ databases">
        <title>Genome assembly of Anisodus tanguticus.</title>
        <authorList>
            <person name="Wang Y.-J."/>
        </authorList>
    </citation>
    <scope>NUCLEOTIDE SEQUENCE</scope>
    <source>
        <strain evidence="6">KB-2021</strain>
        <tissue evidence="6">Leaf</tissue>
    </source>
</reference>
<dbReference type="Proteomes" id="UP001291623">
    <property type="component" value="Unassembled WGS sequence"/>
</dbReference>
<proteinExistence type="predicted"/>
<gene>
    <name evidence="6" type="ORF">RND71_043530</name>
</gene>
<evidence type="ECO:0000256" key="1">
    <source>
        <dbReference type="ARBA" id="ARBA00022658"/>
    </source>
</evidence>
<dbReference type="GO" id="GO:0005737">
    <property type="term" value="C:cytoplasm"/>
    <property type="evidence" value="ECO:0007669"/>
    <property type="project" value="TreeGrafter"/>
</dbReference>
<evidence type="ECO:0000256" key="3">
    <source>
        <dbReference type="PROSITE-ProRule" id="PRU00235"/>
    </source>
</evidence>